<dbReference type="PANTHER" id="PTHR44943">
    <property type="entry name" value="CELLULOSE SYNTHASE OPERON PROTEIN C"/>
    <property type="match status" value="1"/>
</dbReference>
<dbReference type="SUPFAM" id="SSF48452">
    <property type="entry name" value="TPR-like"/>
    <property type="match status" value="1"/>
</dbReference>
<keyword evidence="1" id="KW-0677">Repeat</keyword>
<dbReference type="InterPro" id="IPR013105">
    <property type="entry name" value="TPR_2"/>
</dbReference>
<comment type="caution">
    <text evidence="5">The sequence shown here is derived from an EMBL/GenBank/DDBJ whole genome shotgun (WGS) entry which is preliminary data.</text>
</comment>
<dbReference type="Pfam" id="PF13432">
    <property type="entry name" value="TPR_16"/>
    <property type="match status" value="1"/>
</dbReference>
<organism evidence="5 6">
    <name type="scientific">Panacibacter microcysteis</name>
    <dbReference type="NCBI Taxonomy" id="2793269"/>
    <lineage>
        <taxon>Bacteria</taxon>
        <taxon>Pseudomonadati</taxon>
        <taxon>Bacteroidota</taxon>
        <taxon>Chitinophagia</taxon>
        <taxon>Chitinophagales</taxon>
        <taxon>Chitinophagaceae</taxon>
        <taxon>Panacibacter</taxon>
    </lineage>
</organism>
<dbReference type="Gene3D" id="1.25.40.10">
    <property type="entry name" value="Tetratricopeptide repeat domain"/>
    <property type="match status" value="1"/>
</dbReference>
<feature type="repeat" description="TPR" evidence="3">
    <location>
        <begin position="58"/>
        <end position="91"/>
    </location>
</feature>
<dbReference type="InterPro" id="IPR019734">
    <property type="entry name" value="TPR_rpt"/>
</dbReference>
<dbReference type="Proteomes" id="UP000628448">
    <property type="component" value="Unassembled WGS sequence"/>
</dbReference>
<keyword evidence="2 3" id="KW-0802">TPR repeat</keyword>
<name>A0A931E497_9BACT</name>
<dbReference type="InterPro" id="IPR051685">
    <property type="entry name" value="Ycf3/AcsC/BcsC/TPR_MFPF"/>
</dbReference>
<feature type="compositionally biased region" description="Polar residues" evidence="4">
    <location>
        <begin position="230"/>
        <end position="239"/>
    </location>
</feature>
<dbReference type="PROSITE" id="PS50005">
    <property type="entry name" value="TPR"/>
    <property type="match status" value="3"/>
</dbReference>
<dbReference type="SMART" id="SM00028">
    <property type="entry name" value="TPR"/>
    <property type="match status" value="3"/>
</dbReference>
<evidence type="ECO:0000256" key="4">
    <source>
        <dbReference type="SAM" id="MobiDB-lite"/>
    </source>
</evidence>
<feature type="repeat" description="TPR" evidence="3">
    <location>
        <begin position="92"/>
        <end position="125"/>
    </location>
</feature>
<protein>
    <submittedName>
        <fullName evidence="5">Tetratricopeptide repeat protein</fullName>
    </submittedName>
</protein>
<dbReference type="EMBL" id="JADWYR010000001">
    <property type="protein sequence ID" value="MBG9375005.1"/>
    <property type="molecule type" value="Genomic_DNA"/>
</dbReference>
<dbReference type="RefSeq" id="WP_196989085.1">
    <property type="nucleotide sequence ID" value="NZ_JADWYR010000001.1"/>
</dbReference>
<feature type="region of interest" description="Disordered" evidence="4">
    <location>
        <begin position="176"/>
        <end position="239"/>
    </location>
</feature>
<sequence length="239" mass="27427">MQQFLSHGLRAGLLTNASAAEVSDTTGDAMKNCSRLPTLLLLCMLSFITTITTYAQDENSEIKYGNDAYKKGDYKNAEKYYRKALEENNSNVTAKFNLGNALVKQNNIAEAIQYYTQLAEANSDDAFKSKALYNKGITMIRAQKLPEAIEAFKQSLLLNPEDNETRENLQKALTELQKRQQNQPRPQQQQKKPDPKKQQNKMPNRDVMEQKFEELKDKEKQLQKLLQRKSTGQQPDKDW</sequence>
<evidence type="ECO:0000313" key="5">
    <source>
        <dbReference type="EMBL" id="MBG9375005.1"/>
    </source>
</evidence>
<evidence type="ECO:0000256" key="2">
    <source>
        <dbReference type="ARBA" id="ARBA00022803"/>
    </source>
</evidence>
<dbReference type="AlphaFoldDB" id="A0A931E497"/>
<feature type="compositionally biased region" description="Low complexity" evidence="4">
    <location>
        <begin position="179"/>
        <end position="190"/>
    </location>
</feature>
<feature type="compositionally biased region" description="Basic and acidic residues" evidence="4">
    <location>
        <begin position="191"/>
        <end position="222"/>
    </location>
</feature>
<dbReference type="PANTHER" id="PTHR44943:SF8">
    <property type="entry name" value="TPR REPEAT-CONTAINING PROTEIN MJ0263"/>
    <property type="match status" value="1"/>
</dbReference>
<keyword evidence="6" id="KW-1185">Reference proteome</keyword>
<evidence type="ECO:0000256" key="3">
    <source>
        <dbReference type="PROSITE-ProRule" id="PRU00339"/>
    </source>
</evidence>
<accession>A0A931E497</accession>
<feature type="repeat" description="TPR" evidence="3">
    <location>
        <begin position="129"/>
        <end position="162"/>
    </location>
</feature>
<proteinExistence type="predicted"/>
<dbReference type="Pfam" id="PF07719">
    <property type="entry name" value="TPR_2"/>
    <property type="match status" value="1"/>
</dbReference>
<dbReference type="InterPro" id="IPR011990">
    <property type="entry name" value="TPR-like_helical_dom_sf"/>
</dbReference>
<evidence type="ECO:0000256" key="1">
    <source>
        <dbReference type="ARBA" id="ARBA00022737"/>
    </source>
</evidence>
<reference evidence="5" key="1">
    <citation type="submission" date="2020-11" db="EMBL/GenBank/DDBJ databases">
        <title>Bacterial whole genome sequence for Panacibacter sp. DH6.</title>
        <authorList>
            <person name="Le V."/>
            <person name="Ko S."/>
            <person name="Ahn C.-Y."/>
            <person name="Oh H.-M."/>
        </authorList>
    </citation>
    <scope>NUCLEOTIDE SEQUENCE</scope>
    <source>
        <strain evidence="5">DH6</strain>
    </source>
</reference>
<gene>
    <name evidence="5" type="ORF">I5907_02110</name>
</gene>
<evidence type="ECO:0000313" key="6">
    <source>
        <dbReference type="Proteomes" id="UP000628448"/>
    </source>
</evidence>